<dbReference type="InterPro" id="IPR003591">
    <property type="entry name" value="Leu-rich_rpt_typical-subtyp"/>
</dbReference>
<dbReference type="Pfam" id="PF20160">
    <property type="entry name" value="C-JID"/>
    <property type="match status" value="1"/>
</dbReference>
<dbReference type="InterPro" id="IPR000157">
    <property type="entry name" value="TIR_dom"/>
</dbReference>
<dbReference type="PANTHER" id="PTHR11017">
    <property type="entry name" value="LEUCINE-RICH REPEAT-CONTAINING PROTEIN"/>
    <property type="match status" value="1"/>
</dbReference>
<reference evidence="9" key="1">
    <citation type="journal article" date="2022" name="Int. J. Mol. Sci.">
        <title>Draft Genome of Tanacetum Coccineum: Genomic Comparison of Closely Related Tanacetum-Family Plants.</title>
        <authorList>
            <person name="Yamashiro T."/>
            <person name="Shiraishi A."/>
            <person name="Nakayama K."/>
            <person name="Satake H."/>
        </authorList>
    </citation>
    <scope>NUCLEOTIDE SEQUENCE</scope>
</reference>
<evidence type="ECO:0000256" key="7">
    <source>
        <dbReference type="ARBA" id="ARBA00047304"/>
    </source>
</evidence>
<dbReference type="InterPro" id="IPR011992">
    <property type="entry name" value="EF-hand-dom_pair"/>
</dbReference>
<evidence type="ECO:0000256" key="5">
    <source>
        <dbReference type="ARBA" id="ARBA00022837"/>
    </source>
</evidence>
<keyword evidence="5" id="KW-0106">Calcium</keyword>
<gene>
    <name evidence="9" type="ORF">Tco_1123672</name>
</gene>
<keyword evidence="3" id="KW-0677">Repeat</keyword>
<dbReference type="Gene3D" id="3.40.50.10140">
    <property type="entry name" value="Toll/interleukin-1 receptor homology (TIR) domain"/>
    <property type="match status" value="1"/>
</dbReference>
<dbReference type="PROSITE" id="PS51450">
    <property type="entry name" value="LRR"/>
    <property type="match status" value="1"/>
</dbReference>
<name>A0ABQ5J3Z6_9ASTR</name>
<keyword evidence="4" id="KW-0378">Hydrolase</keyword>
<dbReference type="InterPro" id="IPR002182">
    <property type="entry name" value="NB-ARC"/>
</dbReference>
<protein>
    <recommendedName>
        <fullName evidence="1">ADP-ribosyl cyclase/cyclic ADP-ribose hydrolase</fullName>
        <ecNumber evidence="1">3.2.2.6</ecNumber>
    </recommendedName>
</protein>
<comment type="caution">
    <text evidence="9">The sequence shown here is derived from an EMBL/GenBank/DDBJ whole genome shotgun (WGS) entry which is preliminary data.</text>
</comment>
<dbReference type="Pfam" id="PF01582">
    <property type="entry name" value="TIR"/>
    <property type="match status" value="1"/>
</dbReference>
<sequence>MATTSIPHQWKYDVFVSFRGDDIRKSFMDHLFNDFSQKGIHAFRDDNELPKGEEISPHLYKAIEESRFLIVIFSKNYASSSWCLRELVKIFQCKKIENPKHEVQIIFYDVKPDVVRKQTESYAEAFAKHELSNRREVDKWKEALCMAANLSGWDLQDMTNGYEYKFIDCISKEILKKLCDGPLDVGENLVGIDIHLDKLDLSHFIGSDKVNMIGICGISGIGKTTLAKAIYNLMYVHFEGSCFCEDVKEVTKRQGIIQVQMHLINKILKTEDLKISCVGEGSTVIKQRMACKPILLVLDDVDHRDQLKALAGSASWFCPGSLIIFTGKDKQLLRSHRVYDIHDMDFLDEDQSLELFSFYAFKEKHPSTGFQGLADKAVKYVQGHPLALIVLGCFLYGKTVGQWVSELYRLKLHPNEEIQRVLRLSYDGLNLQQQNILLDIACLFIGENSEFVASILDGCNFFADTNMQVLVDKSLITIRSDMSLQMHDLIQAMAREIIHEEAIMTGKQRRLWNSSEVYNVLSEKKVEITQIVEVLVLSLEKFSQKVHIDANDFAHMKKLRVLKIYQEEKQKLEFNCHNVIFSGNLYYLSNELSLFYWHGCPFKYLPSDFYPENIVAIDLSYSNMKHFWTTPKCFRRLKVMKLRHCCNLTTTPNFSEITNLEELYLEGCVNLVTLHPSIGMLKRLVVLNMRDCRRARSFPSKVEMDSLRVLNLTGCLKVIKSLTELHVDRTAITELPSFPQRSVSLAGLHMLRSLNFSYCNLVQIPESIGGLSCLEELYLEGNNFTSLPGSLSQLSHLQRIYVDGCKKLEVLPELPPSLIGIVASDCTSLRELSGSSKHPFRYTDFKNCPKLFKNVSIDSEGCISKTQCLDSSITSQGSLHHLSVFLGYLGVQTNRCEFFLQDRGYSDLEIVYHGNSMPQWFTNRSTENHVKVNLPSDWCSNKFRGFGTCVVFKCKNPFKGYSVKNFDGAFITKGYFPRVFKEFVKREVIGTQDSYMIWLCYTRYPIEWEEAKNFVTFSFFEKNNEDVEVKECGVRLICDEDIEQEADLSMFQGLPTPTHHGGILELGYLFLKITYEDTAATDHVLATATAGPSGRDSDMWAESPSLATEPIIIWQHADQNCTGFLGRQEFFNAFKLVTVAQSKRELTPDIVKAALYGPASSKIPAQQINLAALLPAQPNPLAPRPPKRQPGLLIQSKLKISA</sequence>
<keyword evidence="2" id="KW-0433">Leucine-rich repeat</keyword>
<dbReference type="InterPro" id="IPR001611">
    <property type="entry name" value="Leu-rich_rpt"/>
</dbReference>
<dbReference type="InterPro" id="IPR018247">
    <property type="entry name" value="EF_Hand_1_Ca_BS"/>
</dbReference>
<evidence type="ECO:0000313" key="10">
    <source>
        <dbReference type="Proteomes" id="UP001151760"/>
    </source>
</evidence>
<organism evidence="9 10">
    <name type="scientific">Tanacetum coccineum</name>
    <dbReference type="NCBI Taxonomy" id="301880"/>
    <lineage>
        <taxon>Eukaryota</taxon>
        <taxon>Viridiplantae</taxon>
        <taxon>Streptophyta</taxon>
        <taxon>Embryophyta</taxon>
        <taxon>Tracheophyta</taxon>
        <taxon>Spermatophyta</taxon>
        <taxon>Magnoliopsida</taxon>
        <taxon>eudicotyledons</taxon>
        <taxon>Gunneridae</taxon>
        <taxon>Pentapetalae</taxon>
        <taxon>asterids</taxon>
        <taxon>campanulids</taxon>
        <taxon>Asterales</taxon>
        <taxon>Asteraceae</taxon>
        <taxon>Asteroideae</taxon>
        <taxon>Anthemideae</taxon>
        <taxon>Anthemidinae</taxon>
        <taxon>Tanacetum</taxon>
    </lineage>
</organism>
<comment type="catalytic activity">
    <reaction evidence="7">
        <text>NAD(+) + H2O = ADP-D-ribose + nicotinamide + H(+)</text>
        <dbReference type="Rhea" id="RHEA:16301"/>
        <dbReference type="ChEBI" id="CHEBI:15377"/>
        <dbReference type="ChEBI" id="CHEBI:15378"/>
        <dbReference type="ChEBI" id="CHEBI:17154"/>
        <dbReference type="ChEBI" id="CHEBI:57540"/>
        <dbReference type="ChEBI" id="CHEBI:57967"/>
        <dbReference type="EC" id="3.2.2.6"/>
    </reaction>
    <physiologicalReaction direction="left-to-right" evidence="7">
        <dbReference type="Rhea" id="RHEA:16302"/>
    </physiologicalReaction>
</comment>
<dbReference type="Pfam" id="PF23282">
    <property type="entry name" value="WHD_ROQ1"/>
    <property type="match status" value="1"/>
</dbReference>
<dbReference type="SMART" id="SM00255">
    <property type="entry name" value="TIR"/>
    <property type="match status" value="1"/>
</dbReference>
<dbReference type="PRINTS" id="PR00364">
    <property type="entry name" value="DISEASERSIST"/>
</dbReference>
<dbReference type="Gene3D" id="1.10.238.10">
    <property type="entry name" value="EF-hand"/>
    <property type="match status" value="1"/>
</dbReference>
<accession>A0ABQ5J3Z6</accession>
<evidence type="ECO:0000256" key="6">
    <source>
        <dbReference type="ARBA" id="ARBA00023027"/>
    </source>
</evidence>
<dbReference type="PROSITE" id="PS00018">
    <property type="entry name" value="EF_HAND_1"/>
    <property type="match status" value="1"/>
</dbReference>
<keyword evidence="10" id="KW-1185">Reference proteome</keyword>
<dbReference type="InterPro" id="IPR042197">
    <property type="entry name" value="Apaf_helical"/>
</dbReference>
<dbReference type="InterPro" id="IPR035897">
    <property type="entry name" value="Toll_tir_struct_dom_sf"/>
</dbReference>
<evidence type="ECO:0000259" key="8">
    <source>
        <dbReference type="PROSITE" id="PS50104"/>
    </source>
</evidence>
<dbReference type="PROSITE" id="PS50104">
    <property type="entry name" value="TIR"/>
    <property type="match status" value="1"/>
</dbReference>
<dbReference type="Pfam" id="PF00931">
    <property type="entry name" value="NB-ARC"/>
    <property type="match status" value="1"/>
</dbReference>
<proteinExistence type="predicted"/>
<dbReference type="Pfam" id="PF00560">
    <property type="entry name" value="LRR_1"/>
    <property type="match status" value="2"/>
</dbReference>
<keyword evidence="6" id="KW-0520">NAD</keyword>
<dbReference type="InterPro" id="IPR027417">
    <property type="entry name" value="P-loop_NTPase"/>
</dbReference>
<dbReference type="InterPro" id="IPR044974">
    <property type="entry name" value="Disease_R_plants"/>
</dbReference>
<dbReference type="InterPro" id="IPR045344">
    <property type="entry name" value="C-JID"/>
</dbReference>
<dbReference type="PANTHER" id="PTHR11017:SF573">
    <property type="entry name" value="ADP-RIBOSYL CYCLASE_CYCLIC ADP-RIBOSE HYDROLASE"/>
    <property type="match status" value="1"/>
</dbReference>
<dbReference type="Gene3D" id="3.40.50.300">
    <property type="entry name" value="P-loop containing nucleotide triphosphate hydrolases"/>
    <property type="match status" value="1"/>
</dbReference>
<dbReference type="SUPFAM" id="SSF52540">
    <property type="entry name" value="P-loop containing nucleoside triphosphate hydrolases"/>
    <property type="match status" value="1"/>
</dbReference>
<dbReference type="Gene3D" id="1.10.8.430">
    <property type="entry name" value="Helical domain of apoptotic protease-activating factors"/>
    <property type="match status" value="1"/>
</dbReference>
<dbReference type="Proteomes" id="UP001151760">
    <property type="component" value="Unassembled WGS sequence"/>
</dbReference>
<dbReference type="InterPro" id="IPR058192">
    <property type="entry name" value="WHD_ROQ1-like"/>
</dbReference>
<reference evidence="9" key="2">
    <citation type="submission" date="2022-01" db="EMBL/GenBank/DDBJ databases">
        <authorList>
            <person name="Yamashiro T."/>
            <person name="Shiraishi A."/>
            <person name="Satake H."/>
            <person name="Nakayama K."/>
        </authorList>
    </citation>
    <scope>NUCLEOTIDE SEQUENCE</scope>
</reference>
<dbReference type="SUPFAM" id="SSF47473">
    <property type="entry name" value="EF-hand"/>
    <property type="match status" value="1"/>
</dbReference>
<evidence type="ECO:0000256" key="1">
    <source>
        <dbReference type="ARBA" id="ARBA00011982"/>
    </source>
</evidence>
<evidence type="ECO:0000256" key="3">
    <source>
        <dbReference type="ARBA" id="ARBA00022737"/>
    </source>
</evidence>
<dbReference type="SMART" id="SM00369">
    <property type="entry name" value="LRR_TYP"/>
    <property type="match status" value="2"/>
</dbReference>
<dbReference type="EC" id="3.2.2.6" evidence="1"/>
<dbReference type="SUPFAM" id="SSF52058">
    <property type="entry name" value="L domain-like"/>
    <property type="match status" value="1"/>
</dbReference>
<evidence type="ECO:0000313" key="9">
    <source>
        <dbReference type="EMBL" id="GJU07242.1"/>
    </source>
</evidence>
<feature type="domain" description="TIR" evidence="8">
    <location>
        <begin position="10"/>
        <end position="178"/>
    </location>
</feature>
<dbReference type="EMBL" id="BQNB010021519">
    <property type="protein sequence ID" value="GJU07242.1"/>
    <property type="molecule type" value="Genomic_DNA"/>
</dbReference>
<dbReference type="SUPFAM" id="SSF52200">
    <property type="entry name" value="Toll/Interleukin receptor TIR domain"/>
    <property type="match status" value="1"/>
</dbReference>
<evidence type="ECO:0000256" key="2">
    <source>
        <dbReference type="ARBA" id="ARBA00022614"/>
    </source>
</evidence>
<dbReference type="Gene3D" id="3.80.10.10">
    <property type="entry name" value="Ribonuclease Inhibitor"/>
    <property type="match status" value="2"/>
</dbReference>
<evidence type="ECO:0000256" key="4">
    <source>
        <dbReference type="ARBA" id="ARBA00022801"/>
    </source>
</evidence>
<dbReference type="InterPro" id="IPR032675">
    <property type="entry name" value="LRR_dom_sf"/>
</dbReference>